<gene>
    <name evidence="2" type="ORF">GCU69_01555</name>
</gene>
<name>A0ABQ7FQY6_9ACTN</name>
<evidence type="ECO:0000256" key="1">
    <source>
        <dbReference type="SAM" id="MobiDB-lite"/>
    </source>
</evidence>
<proteinExistence type="predicted"/>
<dbReference type="Proteomes" id="UP000621266">
    <property type="component" value="Unassembled WGS sequence"/>
</dbReference>
<organism evidence="2 3">
    <name type="scientific">Streptomyces lycii</name>
    <dbReference type="NCBI Taxonomy" id="2654337"/>
    <lineage>
        <taxon>Bacteria</taxon>
        <taxon>Bacillati</taxon>
        <taxon>Actinomycetota</taxon>
        <taxon>Actinomycetes</taxon>
        <taxon>Kitasatosporales</taxon>
        <taxon>Streptomycetaceae</taxon>
        <taxon>Streptomyces</taxon>
    </lineage>
</organism>
<dbReference type="EMBL" id="WHPN01000033">
    <property type="protein sequence ID" value="KAF4410879.1"/>
    <property type="molecule type" value="Genomic_DNA"/>
</dbReference>
<evidence type="ECO:0000313" key="2">
    <source>
        <dbReference type="EMBL" id="KAF4410879.1"/>
    </source>
</evidence>
<comment type="caution">
    <text evidence="2">The sequence shown here is derived from an EMBL/GenBank/DDBJ whole genome shotgun (WGS) entry which is preliminary data.</text>
</comment>
<protein>
    <recommendedName>
        <fullName evidence="4">DNA primase</fullName>
    </recommendedName>
</protein>
<feature type="non-terminal residue" evidence="2">
    <location>
        <position position="1"/>
    </location>
</feature>
<sequence length="138" mass="15264">APALPVQRREAPAATAPPPPSPERSRGGPGPSFEPAALTNAQVSLLAQRLVASKPTRTALAYALAGPLVEPLGQRLSEDRRARESVAEMLFEPLLRHLGKRGRLDELARMLLNPMSRLLRVELRQDRERIGRLRDARR</sequence>
<dbReference type="RefSeq" id="WP_170315755.1">
    <property type="nucleotide sequence ID" value="NZ_WHPN01000033.1"/>
</dbReference>
<accession>A0ABQ7FQY6</accession>
<reference evidence="2 3" key="1">
    <citation type="submission" date="2019-10" db="EMBL/GenBank/DDBJ databases">
        <title>Streptomyces tenebrisbrunneis sp.nov., an endogenous actinomycete isolated from of Lycium ruthenicum.</title>
        <authorList>
            <person name="Ma L."/>
        </authorList>
    </citation>
    <scope>NUCLEOTIDE SEQUENCE [LARGE SCALE GENOMIC DNA]</scope>
    <source>
        <strain evidence="2 3">TRM 66187</strain>
    </source>
</reference>
<evidence type="ECO:0008006" key="4">
    <source>
        <dbReference type="Google" id="ProtNLM"/>
    </source>
</evidence>
<evidence type="ECO:0000313" key="3">
    <source>
        <dbReference type="Proteomes" id="UP000621266"/>
    </source>
</evidence>
<feature type="region of interest" description="Disordered" evidence="1">
    <location>
        <begin position="1"/>
        <end position="36"/>
    </location>
</feature>
<keyword evidence="3" id="KW-1185">Reference proteome</keyword>